<feature type="domain" description="Fucolectin tachylectin-4 pentraxin-1" evidence="14">
    <location>
        <begin position="498"/>
        <end position="652"/>
    </location>
</feature>
<keyword evidence="8" id="KW-0430">Lectin</keyword>
<evidence type="ECO:0000256" key="2">
    <source>
        <dbReference type="ARBA" id="ARBA00007951"/>
    </source>
</evidence>
<dbReference type="Pfam" id="PF01120">
    <property type="entry name" value="Alpha_L_fucos"/>
    <property type="match status" value="1"/>
</dbReference>
<name>A0AAV5NUN3_9VIBR</name>
<dbReference type="GO" id="GO:0042806">
    <property type="term" value="F:fucose binding"/>
    <property type="evidence" value="ECO:0007669"/>
    <property type="project" value="UniProtKB-ARBA"/>
</dbReference>
<dbReference type="SUPFAM" id="SSF49785">
    <property type="entry name" value="Galactose-binding domain-like"/>
    <property type="match status" value="4"/>
</dbReference>
<feature type="domain" description="Fucolectin tachylectin-4 pentraxin-1" evidence="14">
    <location>
        <begin position="801"/>
        <end position="943"/>
    </location>
</feature>
<evidence type="ECO:0000256" key="1">
    <source>
        <dbReference type="ARBA" id="ARBA00002219"/>
    </source>
</evidence>
<proteinExistence type="inferred from homology"/>
<dbReference type="PANTHER" id="PTHR45713">
    <property type="entry name" value="FTP DOMAIN-CONTAINING PROTEIN"/>
    <property type="match status" value="1"/>
</dbReference>
<dbReference type="GO" id="GO:0004560">
    <property type="term" value="F:alpha-L-fucosidase activity"/>
    <property type="evidence" value="ECO:0007669"/>
    <property type="project" value="InterPro"/>
</dbReference>
<keyword evidence="12" id="KW-0326">Glycosidase</keyword>
<evidence type="ECO:0000256" key="5">
    <source>
        <dbReference type="ARBA" id="ARBA00012662"/>
    </source>
</evidence>
<comment type="similarity">
    <text evidence="3">Belongs to the fucolectin family.</text>
</comment>
<dbReference type="SMART" id="SM00812">
    <property type="entry name" value="Alpha_L_fucos"/>
    <property type="match status" value="1"/>
</dbReference>
<evidence type="ECO:0000256" key="9">
    <source>
        <dbReference type="ARBA" id="ARBA00022801"/>
    </source>
</evidence>
<dbReference type="Gene3D" id="2.60.120.260">
    <property type="entry name" value="Galactose-binding domain-like"/>
    <property type="match status" value="4"/>
</dbReference>
<evidence type="ECO:0000256" key="7">
    <source>
        <dbReference type="ARBA" id="ARBA00022729"/>
    </source>
</evidence>
<comment type="function">
    <text evidence="1">Acts as a defensive agent. Recognizes blood group fucosylated oligosaccharides including A, B, H and Lewis B-type antigens. Does not recognize Lewis A antigen and has low affinity for monovalent haptens.</text>
</comment>
<dbReference type="GO" id="GO:0046872">
    <property type="term" value="F:metal ion binding"/>
    <property type="evidence" value="ECO:0007669"/>
    <property type="project" value="UniProtKB-KW"/>
</dbReference>
<keyword evidence="11" id="KW-1015">Disulfide bond</keyword>
<accession>A0AAV5NUN3</accession>
<comment type="caution">
    <text evidence="15">The sequence shown here is derived from an EMBL/GenBank/DDBJ whole genome shotgun (WGS) entry which is preliminary data.</text>
</comment>
<dbReference type="InterPro" id="IPR006585">
    <property type="entry name" value="FTP1"/>
</dbReference>
<keyword evidence="7 13" id="KW-0732">Signal</keyword>
<keyword evidence="9" id="KW-0378">Hydrolase</keyword>
<sequence>MDLAFLKPILLSGAMLLFAGGAIASPANTGDKRNYALAGIATQSSDYASRTAERAIDGRTDQNYNFDSVTHTNNEIEPWWQVDLRTSKNLKEIKIYFRNDCCEERNSNFNVYLSNFDMSEMTVTELNNHNGVRSISYSDNTNDIVSQAVSENYQYVMVKKPDNGYLSLAEVEIFGDETLPPLPVKEFLDEHRYGAFLHYNMSTYDYRQWADPFVPVSNFSPTNLDTRQWANIVKEAGMTYAVLTAKHHDGFSLWDTKYTDHNSLNSPCDCDVVAEYMESFREVGVTPAIYFSIWDRRDPKINTTSTAPRPEGVDTSNGLTVINWTKRTQDPLFIKNQLRELLTEYGEVPLLWFDAWGQIASYDYVPYQDLRDFIRHISPSTIIVNNDKEYSNDTADLTSLETLADGLDPEFIHVKGFNTMYSGISAGNWFSFNASGGPKDPYFLAKILYETTLTPNGTFLLNLPIVQAGTMPEFIREHMKDINEIKDELVFINQKIPGNNIAFGKTTSQSSTFGGLVSNKAVDGDYSGENQYLVNQEYVSRGSLQHTQTEDQPWWSVDLESTHHVDEIRVWNRTDCCTDRLNKIAVHWSDSPIDYSLWDSTGNLQAIENIALLDKSESGRVLSSRVNGNARYVKVQSADYGVLNTAEIEVLQYSRNLTVNGTATQSSTQYGGSAQRAIDQNVDGNYHNGSVTHTANELNPWWEIDLGAQEAFTNITLLNRTDCCFRRLQDVYVFVSDTSMQGKTLEQLKNDPNITQYSRDAVGKSWNISSILNGRYIRVQIEGQGILSLAEVIVLKAPDVSNNLALNQNASQSSTLVGGYAEKAVDGVVGKYFGTGTITHTQSEAEPWWSVDLGNTQAINKITIHSRTDCCLTRTNDVYIMLYDDLPDTTASLSQNINASKHVIKVNVISDVAEVLIPTVSARHVLIRKENTGVLSFAEVEIE</sequence>
<dbReference type="PANTHER" id="PTHR45713:SF20">
    <property type="entry name" value="FUCOLECTIN TACHYLECTIN-4 PENTRAXIN-1 DOMAIN-CONTAINING PROTEIN"/>
    <property type="match status" value="1"/>
</dbReference>
<dbReference type="Pfam" id="PF22633">
    <property type="entry name" value="F5_F8_type_C_2"/>
    <property type="match status" value="4"/>
</dbReference>
<dbReference type="SUPFAM" id="SSF51445">
    <property type="entry name" value="(Trans)glycosidases"/>
    <property type="match status" value="1"/>
</dbReference>
<dbReference type="InterPro" id="IPR008979">
    <property type="entry name" value="Galactose-bd-like_sf"/>
</dbReference>
<dbReference type="EC" id="3.2.1.51" evidence="5"/>
<protein>
    <recommendedName>
        <fullName evidence="5">alpha-L-fucosidase</fullName>
        <ecNumber evidence="5">3.2.1.51</ecNumber>
    </recommendedName>
</protein>
<dbReference type="SMART" id="SM00607">
    <property type="entry name" value="FTP"/>
    <property type="match status" value="4"/>
</dbReference>
<evidence type="ECO:0000256" key="6">
    <source>
        <dbReference type="ARBA" id="ARBA00022723"/>
    </source>
</evidence>
<organism evidence="15 16">
    <name type="scientific">Vibrio penaeicida</name>
    <dbReference type="NCBI Taxonomy" id="104609"/>
    <lineage>
        <taxon>Bacteria</taxon>
        <taxon>Pseudomonadati</taxon>
        <taxon>Pseudomonadota</taxon>
        <taxon>Gammaproteobacteria</taxon>
        <taxon>Vibrionales</taxon>
        <taxon>Vibrionaceae</taxon>
        <taxon>Vibrio</taxon>
    </lineage>
</organism>
<gene>
    <name evidence="15" type="ORF">GCM10007932_35260</name>
</gene>
<feature type="domain" description="Fucolectin tachylectin-4 pentraxin-1" evidence="14">
    <location>
        <begin position="654"/>
        <end position="798"/>
    </location>
</feature>
<evidence type="ECO:0000313" key="16">
    <source>
        <dbReference type="Proteomes" id="UP001156690"/>
    </source>
</evidence>
<feature type="chain" id="PRO_5043899091" description="alpha-L-fucosidase" evidence="13">
    <location>
        <begin position="25"/>
        <end position="943"/>
    </location>
</feature>
<comment type="subunit">
    <text evidence="4">Homotrimer.</text>
</comment>
<dbReference type="RefSeq" id="WP_185829747.1">
    <property type="nucleotide sequence ID" value="NZ_AP025145.1"/>
</dbReference>
<keyword evidence="6" id="KW-0479">Metal-binding</keyword>
<dbReference type="GO" id="GO:0005975">
    <property type="term" value="P:carbohydrate metabolic process"/>
    <property type="evidence" value="ECO:0007669"/>
    <property type="project" value="InterPro"/>
</dbReference>
<evidence type="ECO:0000256" key="11">
    <source>
        <dbReference type="ARBA" id="ARBA00023157"/>
    </source>
</evidence>
<evidence type="ECO:0000256" key="3">
    <source>
        <dbReference type="ARBA" id="ARBA00010147"/>
    </source>
</evidence>
<reference evidence="16" key="1">
    <citation type="journal article" date="2019" name="Int. J. Syst. Evol. Microbiol.">
        <title>The Global Catalogue of Microorganisms (GCM) 10K type strain sequencing project: providing services to taxonomists for standard genome sequencing and annotation.</title>
        <authorList>
            <consortium name="The Broad Institute Genomics Platform"/>
            <consortium name="The Broad Institute Genome Sequencing Center for Infectious Disease"/>
            <person name="Wu L."/>
            <person name="Ma J."/>
        </authorList>
    </citation>
    <scope>NUCLEOTIDE SEQUENCE [LARGE SCALE GENOMIC DNA]</scope>
    <source>
        <strain evidence="16">NBRC 15640</strain>
    </source>
</reference>
<dbReference type="GO" id="GO:0010185">
    <property type="term" value="P:regulation of cellular defense response"/>
    <property type="evidence" value="ECO:0007669"/>
    <property type="project" value="UniProtKB-ARBA"/>
</dbReference>
<evidence type="ECO:0000259" key="14">
    <source>
        <dbReference type="SMART" id="SM00607"/>
    </source>
</evidence>
<evidence type="ECO:0000256" key="13">
    <source>
        <dbReference type="SAM" id="SignalP"/>
    </source>
</evidence>
<dbReference type="AlphaFoldDB" id="A0AAV5NUN3"/>
<feature type="domain" description="Fucolectin tachylectin-4 pentraxin-1" evidence="14">
    <location>
        <begin position="32"/>
        <end position="183"/>
    </location>
</feature>
<evidence type="ECO:0000256" key="10">
    <source>
        <dbReference type="ARBA" id="ARBA00022837"/>
    </source>
</evidence>
<evidence type="ECO:0000256" key="12">
    <source>
        <dbReference type="ARBA" id="ARBA00023295"/>
    </source>
</evidence>
<dbReference type="EMBL" id="BSNX01000055">
    <property type="protein sequence ID" value="GLQ74165.1"/>
    <property type="molecule type" value="Genomic_DNA"/>
</dbReference>
<comment type="similarity">
    <text evidence="2">Belongs to the glycosyl hydrolase 29 family.</text>
</comment>
<dbReference type="Gene3D" id="3.20.20.80">
    <property type="entry name" value="Glycosidases"/>
    <property type="match status" value="1"/>
</dbReference>
<dbReference type="InterPro" id="IPR051941">
    <property type="entry name" value="BG_Antigen-Binding_Lectin"/>
</dbReference>
<evidence type="ECO:0000256" key="4">
    <source>
        <dbReference type="ARBA" id="ARBA00011233"/>
    </source>
</evidence>
<keyword evidence="16" id="KW-1185">Reference proteome</keyword>
<evidence type="ECO:0000313" key="15">
    <source>
        <dbReference type="EMBL" id="GLQ74165.1"/>
    </source>
</evidence>
<dbReference type="InterPro" id="IPR017853">
    <property type="entry name" value="GH"/>
</dbReference>
<dbReference type="InterPro" id="IPR000933">
    <property type="entry name" value="Glyco_hydro_29"/>
</dbReference>
<dbReference type="Proteomes" id="UP001156690">
    <property type="component" value="Unassembled WGS sequence"/>
</dbReference>
<evidence type="ECO:0000256" key="8">
    <source>
        <dbReference type="ARBA" id="ARBA00022734"/>
    </source>
</evidence>
<feature type="signal peptide" evidence="13">
    <location>
        <begin position="1"/>
        <end position="24"/>
    </location>
</feature>
<dbReference type="InterPro" id="IPR057739">
    <property type="entry name" value="Glyco_hydro_29_N"/>
</dbReference>
<keyword evidence="10" id="KW-0106">Calcium</keyword>